<sequence length="245" mass="28407">MKRLSRNDIETISEKFVKAYFELPEIKKSQVYRIEPELMLEKVLGLTIEYMHLSYDGSILGMTSFGELGVQVFENNDDEAFFFLDGKTVLVESDLNYDNNLKGRKNFTLMHEGSHQIFKMLFPNDYGITEKSAEVHYYKATADTEKSRIITDWEEWQANTLAAAILLPRCLIEKGMFLFGLGDKIECLNKIYYPAVYERYAALSDFLGCSKKALAIRMKQLGLLHKDYLDNPFDYLAVYPEVYKI</sequence>
<accession>A0ABR7HMD4</accession>
<comment type="caution">
    <text evidence="1">The sequence shown here is derived from an EMBL/GenBank/DDBJ whole genome shotgun (WGS) entry which is preliminary data.</text>
</comment>
<gene>
    <name evidence="1" type="ORF">H8R91_09345</name>
</gene>
<organism evidence="1 2">
    <name type="scientific">Ruminococcus intestinalis</name>
    <dbReference type="NCBI Taxonomy" id="2763066"/>
    <lineage>
        <taxon>Bacteria</taxon>
        <taxon>Bacillati</taxon>
        <taxon>Bacillota</taxon>
        <taxon>Clostridia</taxon>
        <taxon>Eubacteriales</taxon>
        <taxon>Oscillospiraceae</taxon>
        <taxon>Ruminococcus</taxon>
    </lineage>
</organism>
<proteinExistence type="predicted"/>
<protein>
    <recommendedName>
        <fullName evidence="3">ImmA/IrrE family metallo-endopeptidase</fullName>
    </recommendedName>
</protein>
<reference evidence="1 2" key="1">
    <citation type="submission" date="2020-08" db="EMBL/GenBank/DDBJ databases">
        <title>Genome public.</title>
        <authorList>
            <person name="Liu C."/>
            <person name="Sun Q."/>
        </authorList>
    </citation>
    <scope>NUCLEOTIDE SEQUENCE [LARGE SCALE GENOMIC DNA]</scope>
    <source>
        <strain evidence="1 2">NSJ-71</strain>
    </source>
</reference>
<evidence type="ECO:0000313" key="1">
    <source>
        <dbReference type="EMBL" id="MBC5728714.1"/>
    </source>
</evidence>
<dbReference type="RefSeq" id="WP_186935787.1">
    <property type="nucleotide sequence ID" value="NZ_JACOPS010000004.1"/>
</dbReference>
<name>A0ABR7HMD4_9FIRM</name>
<evidence type="ECO:0008006" key="3">
    <source>
        <dbReference type="Google" id="ProtNLM"/>
    </source>
</evidence>
<dbReference type="Gene3D" id="1.10.10.2910">
    <property type="match status" value="1"/>
</dbReference>
<keyword evidence="2" id="KW-1185">Reference proteome</keyword>
<evidence type="ECO:0000313" key="2">
    <source>
        <dbReference type="Proteomes" id="UP000636755"/>
    </source>
</evidence>
<dbReference type="Proteomes" id="UP000636755">
    <property type="component" value="Unassembled WGS sequence"/>
</dbReference>
<dbReference type="EMBL" id="JACOPS010000004">
    <property type="protein sequence ID" value="MBC5728714.1"/>
    <property type="molecule type" value="Genomic_DNA"/>
</dbReference>